<comment type="caution">
    <text evidence="1">The sequence shown here is derived from an EMBL/GenBank/DDBJ whole genome shotgun (WGS) entry which is preliminary data.</text>
</comment>
<reference evidence="1 2" key="1">
    <citation type="submission" date="2020-08" db="EMBL/GenBank/DDBJ databases">
        <title>Genome public.</title>
        <authorList>
            <person name="Liu C."/>
            <person name="Sun Q."/>
        </authorList>
    </citation>
    <scope>NUCLEOTIDE SEQUENCE [LARGE SCALE GENOMIC DNA]</scope>
    <source>
        <strain evidence="1 2">NSJ-35</strain>
    </source>
</reference>
<dbReference type="RefSeq" id="WP_186858002.1">
    <property type="nucleotide sequence ID" value="NZ_JACOON010000004.1"/>
</dbReference>
<dbReference type="EMBL" id="JACOON010000004">
    <property type="protein sequence ID" value="MBC5648500.1"/>
    <property type="molecule type" value="Genomic_DNA"/>
</dbReference>
<dbReference type="Gene3D" id="1.10.3230.30">
    <property type="entry name" value="Phage gp6-like head-tail connector protein"/>
    <property type="match status" value="1"/>
</dbReference>
<dbReference type="NCBIfam" id="TIGR01560">
    <property type="entry name" value="put_DNA_pack"/>
    <property type="match status" value="1"/>
</dbReference>
<accession>A0ABR7EFF6</accession>
<name>A0ABR7EFF6_9FIRM</name>
<sequence>MADVTEPVTLAEAKLHLRINPGDTSEDSLINDLITAAREFCENYTGKELVGENVVVPKTVKQALLLLIAHWYNNREAVVAANVVPREVELTVRTLLNQHKGWWF</sequence>
<evidence type="ECO:0000313" key="2">
    <source>
        <dbReference type="Proteomes" id="UP000606889"/>
    </source>
</evidence>
<dbReference type="Pfam" id="PF05135">
    <property type="entry name" value="Phage_connect_1"/>
    <property type="match status" value="1"/>
</dbReference>
<gene>
    <name evidence="1" type="ORF">H8S18_09145</name>
</gene>
<proteinExistence type="predicted"/>
<protein>
    <submittedName>
        <fullName evidence="1">Phage gp6-like head-tail connector protein</fullName>
    </submittedName>
</protein>
<dbReference type="InterPro" id="IPR021146">
    <property type="entry name" value="Phage_gp6-like_head-tail"/>
</dbReference>
<organism evidence="1 2">
    <name type="scientific">Christensenella tenuis</name>
    <dbReference type="NCBI Taxonomy" id="2763033"/>
    <lineage>
        <taxon>Bacteria</taxon>
        <taxon>Bacillati</taxon>
        <taxon>Bacillota</taxon>
        <taxon>Clostridia</taxon>
        <taxon>Christensenellales</taxon>
        <taxon>Christensenellaceae</taxon>
        <taxon>Christensenella</taxon>
    </lineage>
</organism>
<dbReference type="CDD" id="cd08054">
    <property type="entry name" value="gp6"/>
    <property type="match status" value="1"/>
</dbReference>
<keyword evidence="2" id="KW-1185">Reference proteome</keyword>
<dbReference type="Proteomes" id="UP000606889">
    <property type="component" value="Unassembled WGS sequence"/>
</dbReference>
<evidence type="ECO:0000313" key="1">
    <source>
        <dbReference type="EMBL" id="MBC5648500.1"/>
    </source>
</evidence>
<dbReference type="InterPro" id="IPR006450">
    <property type="entry name" value="Phage_HK97_gp6-like"/>
</dbReference>